<evidence type="ECO:0000259" key="2">
    <source>
        <dbReference type="Pfam" id="PF10021"/>
    </source>
</evidence>
<dbReference type="Proteomes" id="UP001595075">
    <property type="component" value="Unassembled WGS sequence"/>
</dbReference>
<evidence type="ECO:0000256" key="1">
    <source>
        <dbReference type="SAM" id="MobiDB-lite"/>
    </source>
</evidence>
<accession>A0ABR4C1V9</accession>
<sequence length="331" mass="36300">MPPSKAKPSEIAAEAKKKFIPYIRATLNDKWPATSFLCYSESIEAESSRKENSHHCRFAFYEMDPIDLALDWAEPDEPIPVVMPANDKRPGGDWEAGVMSPEECLCRRSNLIATLTTPGEGSSVSSNYPMPPSTGIYSGNVVVFRDGPEKYTPWPEYKALPIISICPVKRPKLNSSKSKYSFKAEEDLMRDKIRTALRIAVYYKHVNLVIGTFGLGPGFSNPTEEVALMWRDAFLKDPEFVGHFRDVVFAFEAPEGPATSSSSSKGSSSKSSSKSSSSSSKKSSSSSSSSSKSGVAADLDIFRHVFKPANVHNAFKTPMPSSYSPSTSEVY</sequence>
<gene>
    <name evidence="3" type="ORF">VTL71DRAFT_4382</name>
</gene>
<evidence type="ECO:0000313" key="4">
    <source>
        <dbReference type="Proteomes" id="UP001595075"/>
    </source>
</evidence>
<dbReference type="InterPro" id="IPR043472">
    <property type="entry name" value="Macro_dom-like"/>
</dbReference>
<dbReference type="PANTHER" id="PTHR35596">
    <property type="entry name" value="DUF2263 DOMAIN-CONTAINING PROTEIN"/>
    <property type="match status" value="1"/>
</dbReference>
<reference evidence="3 4" key="1">
    <citation type="journal article" date="2024" name="Commun. Biol.">
        <title>Comparative genomic analysis of thermophilic fungi reveals convergent evolutionary adaptations and gene losses.</title>
        <authorList>
            <person name="Steindorff A.S."/>
            <person name="Aguilar-Pontes M.V."/>
            <person name="Robinson A.J."/>
            <person name="Andreopoulos B."/>
            <person name="LaButti K."/>
            <person name="Kuo A."/>
            <person name="Mondo S."/>
            <person name="Riley R."/>
            <person name="Otillar R."/>
            <person name="Haridas S."/>
            <person name="Lipzen A."/>
            <person name="Grimwood J."/>
            <person name="Schmutz J."/>
            <person name="Clum A."/>
            <person name="Reid I.D."/>
            <person name="Moisan M.C."/>
            <person name="Butler G."/>
            <person name="Nguyen T.T.M."/>
            <person name="Dewar K."/>
            <person name="Conant G."/>
            <person name="Drula E."/>
            <person name="Henrissat B."/>
            <person name="Hansel C."/>
            <person name="Singer S."/>
            <person name="Hutchinson M.I."/>
            <person name="de Vries R.P."/>
            <person name="Natvig D.O."/>
            <person name="Powell A.J."/>
            <person name="Tsang A."/>
            <person name="Grigoriev I.V."/>
        </authorList>
    </citation>
    <scope>NUCLEOTIDE SEQUENCE [LARGE SCALE GENOMIC DNA]</scope>
    <source>
        <strain evidence="3 4">CBS 494.80</strain>
    </source>
</reference>
<protein>
    <recommendedName>
        <fullName evidence="2">Microbial-type PARG catalytic domain-containing protein</fullName>
    </recommendedName>
</protein>
<feature type="domain" description="Microbial-type PARG catalytic" evidence="2">
    <location>
        <begin position="39"/>
        <end position="146"/>
    </location>
</feature>
<feature type="region of interest" description="Disordered" evidence="1">
    <location>
        <begin position="256"/>
        <end position="294"/>
    </location>
</feature>
<dbReference type="NCBIfam" id="TIGR02452">
    <property type="entry name" value="TIGR02452 family protein"/>
    <property type="match status" value="1"/>
</dbReference>
<proteinExistence type="predicted"/>
<feature type="compositionally biased region" description="Low complexity" evidence="1">
    <location>
        <begin position="260"/>
        <end position="294"/>
    </location>
</feature>
<dbReference type="InterPro" id="IPR012664">
    <property type="entry name" value="CHP02452"/>
</dbReference>
<dbReference type="InterPro" id="IPR019261">
    <property type="entry name" value="PARG_cat_microbial"/>
</dbReference>
<evidence type="ECO:0000313" key="3">
    <source>
        <dbReference type="EMBL" id="KAL2063888.1"/>
    </source>
</evidence>
<organism evidence="3 4">
    <name type="scientific">Oculimacula yallundae</name>
    <dbReference type="NCBI Taxonomy" id="86028"/>
    <lineage>
        <taxon>Eukaryota</taxon>
        <taxon>Fungi</taxon>
        <taxon>Dikarya</taxon>
        <taxon>Ascomycota</taxon>
        <taxon>Pezizomycotina</taxon>
        <taxon>Leotiomycetes</taxon>
        <taxon>Helotiales</taxon>
        <taxon>Ploettnerulaceae</taxon>
        <taxon>Oculimacula</taxon>
    </lineage>
</organism>
<dbReference type="Gene3D" id="3.40.220.10">
    <property type="entry name" value="Leucine Aminopeptidase, subunit E, domain 1"/>
    <property type="match status" value="1"/>
</dbReference>
<dbReference type="Pfam" id="PF10021">
    <property type="entry name" value="PARG_cat_microb"/>
    <property type="match status" value="1"/>
</dbReference>
<keyword evidence="4" id="KW-1185">Reference proteome</keyword>
<dbReference type="PANTHER" id="PTHR35596:SF2">
    <property type="entry name" value="MICROBIAL-TYPE PARG CATALYTIC DOMAIN-CONTAINING PROTEIN"/>
    <property type="match status" value="1"/>
</dbReference>
<dbReference type="EMBL" id="JAZHXI010000014">
    <property type="protein sequence ID" value="KAL2063888.1"/>
    <property type="molecule type" value="Genomic_DNA"/>
</dbReference>
<comment type="caution">
    <text evidence="3">The sequence shown here is derived from an EMBL/GenBank/DDBJ whole genome shotgun (WGS) entry which is preliminary data.</text>
</comment>
<name>A0ABR4C1V9_9HELO</name>